<evidence type="ECO:0000256" key="2">
    <source>
        <dbReference type="PIRSR" id="PIRSR000097-2"/>
    </source>
</evidence>
<feature type="domain" description="NADP-dependent oxidoreductase" evidence="4">
    <location>
        <begin position="7"/>
        <end position="264"/>
    </location>
</feature>
<sequence>MWRLDEPEKTVYNAIQAGYRRFDSACDYGNEALTGRGIRRAIAEGIVKREDLYITTKLWNTYHSEKHVSLALKKCLEDLGLDYVDEFLIHFPISMENLDGNMVLVKNDINATWRAMEELVDHGLTRFIGLSNFNCQHLRQVLSVARIRPTSLQVECHPHLSQGILLRFAREAGIRVSAFSPMGGASYISLDMATKDDLLFEHPVVLGISDKYKKTAAQILLRWAIQRNTLPISKSSRLERMKENRNLFDFYLTMDEMSSIDSLNKNRRYNDPGVFCEAGMGTFCPIYE</sequence>
<dbReference type="STRING" id="35128.B8BUH4"/>
<dbReference type="GeneID" id="7444652"/>
<dbReference type="PANTHER" id="PTHR11732">
    <property type="entry name" value="ALDO/KETO REDUCTASE"/>
    <property type="match status" value="1"/>
</dbReference>
<feature type="active site" description="Proton donor" evidence="1">
    <location>
        <position position="28"/>
    </location>
</feature>
<reference evidence="5 6" key="1">
    <citation type="journal article" date="2004" name="Science">
        <title>The genome of the diatom Thalassiosira pseudonana: ecology, evolution, and metabolism.</title>
        <authorList>
            <person name="Armbrust E.V."/>
            <person name="Berges J.A."/>
            <person name="Bowler C."/>
            <person name="Green B.R."/>
            <person name="Martinez D."/>
            <person name="Putnam N.H."/>
            <person name="Zhou S."/>
            <person name="Allen A.E."/>
            <person name="Apt K.E."/>
            <person name="Bechner M."/>
            <person name="Brzezinski M.A."/>
            <person name="Chaal B.K."/>
            <person name="Chiovitti A."/>
            <person name="Davis A.K."/>
            <person name="Demarest M.S."/>
            <person name="Detter J.C."/>
            <person name="Glavina T."/>
            <person name="Goodstein D."/>
            <person name="Hadi M.Z."/>
            <person name="Hellsten U."/>
            <person name="Hildebrand M."/>
            <person name="Jenkins B.D."/>
            <person name="Jurka J."/>
            <person name="Kapitonov V.V."/>
            <person name="Kroger N."/>
            <person name="Lau W.W."/>
            <person name="Lane T.W."/>
            <person name="Larimer F.W."/>
            <person name="Lippmeier J.C."/>
            <person name="Lucas S."/>
            <person name="Medina M."/>
            <person name="Montsant A."/>
            <person name="Obornik M."/>
            <person name="Parker M.S."/>
            <person name="Palenik B."/>
            <person name="Pazour G.J."/>
            <person name="Richardson P.M."/>
            <person name="Rynearson T.A."/>
            <person name="Saito M.A."/>
            <person name="Schwartz D.C."/>
            <person name="Thamatrakoln K."/>
            <person name="Valentin K."/>
            <person name="Vardi A."/>
            <person name="Wilkerson F.P."/>
            <person name="Rokhsar D.S."/>
        </authorList>
    </citation>
    <scope>NUCLEOTIDE SEQUENCE [LARGE SCALE GENOMIC DNA]</scope>
    <source>
        <strain evidence="5 6">CCMP1335</strain>
    </source>
</reference>
<feature type="site" description="Lowers pKa of active site Tyr" evidence="3">
    <location>
        <position position="57"/>
    </location>
</feature>
<gene>
    <name evidence="5" type="ORF">THAPSDRAFT_32493</name>
</gene>
<dbReference type="InterPro" id="IPR020471">
    <property type="entry name" value="AKR"/>
</dbReference>
<dbReference type="PRINTS" id="PR00069">
    <property type="entry name" value="ALDKETRDTASE"/>
</dbReference>
<evidence type="ECO:0000256" key="1">
    <source>
        <dbReference type="PIRSR" id="PIRSR000097-1"/>
    </source>
</evidence>
<dbReference type="eggNOG" id="KOG1577">
    <property type="taxonomic scope" value="Eukaryota"/>
</dbReference>
<evidence type="ECO:0000313" key="5">
    <source>
        <dbReference type="EMBL" id="EED95288.1"/>
    </source>
</evidence>
<dbReference type="InterPro" id="IPR036812">
    <property type="entry name" value="NAD(P)_OxRdtase_dom_sf"/>
</dbReference>
<dbReference type="AlphaFoldDB" id="B8BUH4"/>
<dbReference type="PIRSF" id="PIRSF000097">
    <property type="entry name" value="AKR"/>
    <property type="match status" value="1"/>
</dbReference>
<evidence type="ECO:0000259" key="4">
    <source>
        <dbReference type="Pfam" id="PF00248"/>
    </source>
</evidence>
<dbReference type="GO" id="GO:0004032">
    <property type="term" value="F:aldose reductase (NADPH) activity"/>
    <property type="evidence" value="ECO:0000318"/>
    <property type="project" value="GO_Central"/>
</dbReference>
<dbReference type="PROSITE" id="PS00062">
    <property type="entry name" value="ALDOKETO_REDUCTASE_2"/>
    <property type="match status" value="1"/>
</dbReference>
<dbReference type="Gene3D" id="3.20.20.100">
    <property type="entry name" value="NADP-dependent oxidoreductase domain"/>
    <property type="match status" value="1"/>
</dbReference>
<dbReference type="Proteomes" id="UP000001449">
    <property type="component" value="Chromosome 2"/>
</dbReference>
<dbReference type="OMA" id="FMTMKAA"/>
<dbReference type="EMBL" id="CM000639">
    <property type="protein sequence ID" value="EED95288.1"/>
    <property type="molecule type" value="Genomic_DNA"/>
</dbReference>
<dbReference type="GO" id="GO:0005829">
    <property type="term" value="C:cytosol"/>
    <property type="evidence" value="ECO:0000318"/>
    <property type="project" value="GO_Central"/>
</dbReference>
<dbReference type="Pfam" id="PF00248">
    <property type="entry name" value="Aldo_ket_red"/>
    <property type="match status" value="1"/>
</dbReference>
<organism evidence="5 6">
    <name type="scientific">Thalassiosira pseudonana</name>
    <name type="common">Marine diatom</name>
    <name type="synonym">Cyclotella nana</name>
    <dbReference type="NCBI Taxonomy" id="35128"/>
    <lineage>
        <taxon>Eukaryota</taxon>
        <taxon>Sar</taxon>
        <taxon>Stramenopiles</taxon>
        <taxon>Ochrophyta</taxon>
        <taxon>Bacillariophyta</taxon>
        <taxon>Coscinodiscophyceae</taxon>
        <taxon>Thalassiosirophycidae</taxon>
        <taxon>Thalassiosirales</taxon>
        <taxon>Thalassiosiraceae</taxon>
        <taxon>Thalassiosira</taxon>
    </lineage>
</organism>
<dbReference type="KEGG" id="tps:THAPSDRAFT_32493"/>
<keyword evidence="6" id="KW-1185">Reference proteome</keyword>
<dbReference type="RefSeq" id="XP_002287845.1">
    <property type="nucleotide sequence ID" value="XM_002287809.1"/>
</dbReference>
<dbReference type="InterPro" id="IPR018170">
    <property type="entry name" value="Aldo/ket_reductase_CS"/>
</dbReference>
<dbReference type="InterPro" id="IPR023210">
    <property type="entry name" value="NADP_OxRdtase_dom"/>
</dbReference>
<proteinExistence type="predicted"/>
<dbReference type="HOGENOM" id="CLU_023205_0_0_1"/>
<name>B8BUH4_THAPS</name>
<evidence type="ECO:0000313" key="6">
    <source>
        <dbReference type="Proteomes" id="UP000001449"/>
    </source>
</evidence>
<dbReference type="SUPFAM" id="SSF51430">
    <property type="entry name" value="NAD(P)-linked oxidoreductase"/>
    <property type="match status" value="1"/>
</dbReference>
<protein>
    <submittedName>
        <fullName evidence="5">Aldo-keto oxidoreductase</fullName>
    </submittedName>
</protein>
<dbReference type="PaxDb" id="35128-Thaps32493"/>
<evidence type="ECO:0000256" key="3">
    <source>
        <dbReference type="PIRSR" id="PIRSR000097-3"/>
    </source>
</evidence>
<reference evidence="5 6" key="2">
    <citation type="journal article" date="2008" name="Nature">
        <title>The Phaeodactylum genome reveals the evolutionary history of diatom genomes.</title>
        <authorList>
            <person name="Bowler C."/>
            <person name="Allen A.E."/>
            <person name="Badger J.H."/>
            <person name="Grimwood J."/>
            <person name="Jabbari K."/>
            <person name="Kuo A."/>
            <person name="Maheswari U."/>
            <person name="Martens C."/>
            <person name="Maumus F."/>
            <person name="Otillar R.P."/>
            <person name="Rayko E."/>
            <person name="Salamov A."/>
            <person name="Vandepoele K."/>
            <person name="Beszteri B."/>
            <person name="Gruber A."/>
            <person name="Heijde M."/>
            <person name="Katinka M."/>
            <person name="Mock T."/>
            <person name="Valentin K."/>
            <person name="Verret F."/>
            <person name="Berges J.A."/>
            <person name="Brownlee C."/>
            <person name="Cadoret J.P."/>
            <person name="Chiovitti A."/>
            <person name="Choi C.J."/>
            <person name="Coesel S."/>
            <person name="De Martino A."/>
            <person name="Detter J.C."/>
            <person name="Durkin C."/>
            <person name="Falciatore A."/>
            <person name="Fournet J."/>
            <person name="Haruta M."/>
            <person name="Huysman M.J."/>
            <person name="Jenkins B.D."/>
            <person name="Jiroutova K."/>
            <person name="Jorgensen R.E."/>
            <person name="Joubert Y."/>
            <person name="Kaplan A."/>
            <person name="Kroger N."/>
            <person name="Kroth P.G."/>
            <person name="La Roche J."/>
            <person name="Lindquist E."/>
            <person name="Lommer M."/>
            <person name="Martin-Jezequel V."/>
            <person name="Lopez P.J."/>
            <person name="Lucas S."/>
            <person name="Mangogna M."/>
            <person name="McGinnis K."/>
            <person name="Medlin L.K."/>
            <person name="Montsant A."/>
            <person name="Oudot-Le Secq M.P."/>
            <person name="Napoli C."/>
            <person name="Obornik M."/>
            <person name="Parker M.S."/>
            <person name="Petit J.L."/>
            <person name="Porcel B.M."/>
            <person name="Poulsen N."/>
            <person name="Robison M."/>
            <person name="Rychlewski L."/>
            <person name="Rynearson T.A."/>
            <person name="Schmutz J."/>
            <person name="Shapiro H."/>
            <person name="Siaut M."/>
            <person name="Stanley M."/>
            <person name="Sussman M.R."/>
            <person name="Taylor A.R."/>
            <person name="Vardi A."/>
            <person name="von Dassow P."/>
            <person name="Vyverman W."/>
            <person name="Willis A."/>
            <person name="Wyrwicz L.S."/>
            <person name="Rokhsar D.S."/>
            <person name="Weissenbach J."/>
            <person name="Armbrust E.V."/>
            <person name="Green B.R."/>
            <person name="Van de Peer Y."/>
            <person name="Grigoriev I.V."/>
        </authorList>
    </citation>
    <scope>NUCLEOTIDE SEQUENCE [LARGE SCALE GENOMIC DNA]</scope>
    <source>
        <strain evidence="5 6">CCMP1335</strain>
    </source>
</reference>
<dbReference type="InParanoid" id="B8BUH4"/>
<feature type="binding site" evidence="2">
    <location>
        <position position="90"/>
    </location>
    <ligand>
        <name>substrate</name>
    </ligand>
</feature>
<accession>B8BUH4</accession>